<protein>
    <submittedName>
        <fullName evidence="1">Uncharacterized protein</fullName>
    </submittedName>
</protein>
<evidence type="ECO:0000313" key="2">
    <source>
        <dbReference type="Proteomes" id="UP001153334"/>
    </source>
</evidence>
<comment type="caution">
    <text evidence="1">The sequence shown here is derived from an EMBL/GenBank/DDBJ whole genome shotgun (WGS) entry which is preliminary data.</text>
</comment>
<name>A0ACC2IPZ4_9PEZI</name>
<proteinExistence type="predicted"/>
<dbReference type="EMBL" id="JAPESX010001120">
    <property type="protein sequence ID" value="KAJ8117218.1"/>
    <property type="molecule type" value="Genomic_DNA"/>
</dbReference>
<keyword evidence="2" id="KW-1185">Reference proteome</keyword>
<evidence type="ECO:0000313" key="1">
    <source>
        <dbReference type="EMBL" id="KAJ8117218.1"/>
    </source>
</evidence>
<accession>A0ACC2IPZ4</accession>
<gene>
    <name evidence="1" type="ORF">ONZ43_g4262</name>
</gene>
<sequence>MDPFYWEATTRHQTPKAKQGKAQNSVERQFRKNPFAKALSTPIRQCTASRKRFPAFFLQDFNLIAHPETSEPWWVPHSLLWEQHTVAAQPVNAAGDEEFHDEHMDIAIEEEKADPTEGGPTVKTPATVRSKNAQPYGPSAYVLARQDLISGFTTKGSGYENLPRRLFGGSSSRYVKLGGKAIWREDMDSLVMHRMRQGIIEDLLYLSSLCIEDNRSYIKGCHSWDDVEYKPNRAVLWFGDDTEPNEAGKPKIQPGPFSTCNSQTANGAISMAVHNIPMLLGAQGTADVRQKSAMFADISLFLLSGRRTTDLQLKLWRLQGYLADFKRESEDDQP</sequence>
<reference evidence="1" key="1">
    <citation type="submission" date="2022-11" db="EMBL/GenBank/DDBJ databases">
        <title>Genome Sequence of Nemania bipapillata.</title>
        <authorList>
            <person name="Buettner E."/>
        </authorList>
    </citation>
    <scope>NUCLEOTIDE SEQUENCE</scope>
    <source>
        <strain evidence="1">CP14</strain>
    </source>
</reference>
<organism evidence="1 2">
    <name type="scientific">Nemania bipapillata</name>
    <dbReference type="NCBI Taxonomy" id="110536"/>
    <lineage>
        <taxon>Eukaryota</taxon>
        <taxon>Fungi</taxon>
        <taxon>Dikarya</taxon>
        <taxon>Ascomycota</taxon>
        <taxon>Pezizomycotina</taxon>
        <taxon>Sordariomycetes</taxon>
        <taxon>Xylariomycetidae</taxon>
        <taxon>Xylariales</taxon>
        <taxon>Xylariaceae</taxon>
        <taxon>Nemania</taxon>
    </lineage>
</organism>
<dbReference type="Proteomes" id="UP001153334">
    <property type="component" value="Unassembled WGS sequence"/>
</dbReference>